<reference evidence="1 2" key="1">
    <citation type="journal article" date="2018" name="New Phytol.">
        <title>Phylogenomics of Endogonaceae and evolution of mycorrhizas within Mucoromycota.</title>
        <authorList>
            <person name="Chang Y."/>
            <person name="Desiro A."/>
            <person name="Na H."/>
            <person name="Sandor L."/>
            <person name="Lipzen A."/>
            <person name="Clum A."/>
            <person name="Barry K."/>
            <person name="Grigoriev I.V."/>
            <person name="Martin F.M."/>
            <person name="Stajich J.E."/>
            <person name="Smith M.E."/>
            <person name="Bonito G."/>
            <person name="Spatafora J.W."/>
        </authorList>
    </citation>
    <scope>NUCLEOTIDE SEQUENCE [LARGE SCALE GENOMIC DNA]</scope>
    <source>
        <strain evidence="1 2">GMNB39</strain>
    </source>
</reference>
<accession>A0A433D1B2</accession>
<gene>
    <name evidence="1" type="ORF">BC936DRAFT_149215</name>
</gene>
<dbReference type="OrthoDB" id="432010at2759"/>
<comment type="caution">
    <text evidence="1">The sequence shown here is derived from an EMBL/GenBank/DDBJ whole genome shotgun (WGS) entry which is preliminary data.</text>
</comment>
<dbReference type="EMBL" id="RBNI01008618">
    <property type="protein sequence ID" value="RUP44618.1"/>
    <property type="molecule type" value="Genomic_DNA"/>
</dbReference>
<evidence type="ECO:0000313" key="2">
    <source>
        <dbReference type="Proteomes" id="UP000268093"/>
    </source>
</evidence>
<keyword evidence="2" id="KW-1185">Reference proteome</keyword>
<name>A0A433D1B2_9FUNG</name>
<organism evidence="1 2">
    <name type="scientific">Jimgerdemannia flammicorona</name>
    <dbReference type="NCBI Taxonomy" id="994334"/>
    <lineage>
        <taxon>Eukaryota</taxon>
        <taxon>Fungi</taxon>
        <taxon>Fungi incertae sedis</taxon>
        <taxon>Mucoromycota</taxon>
        <taxon>Mucoromycotina</taxon>
        <taxon>Endogonomycetes</taxon>
        <taxon>Endogonales</taxon>
        <taxon>Endogonaceae</taxon>
        <taxon>Jimgerdemannia</taxon>
    </lineage>
</organism>
<proteinExistence type="predicted"/>
<protein>
    <submittedName>
        <fullName evidence="1">Uncharacterized protein</fullName>
    </submittedName>
</protein>
<dbReference type="Proteomes" id="UP000268093">
    <property type="component" value="Unassembled WGS sequence"/>
</dbReference>
<evidence type="ECO:0000313" key="1">
    <source>
        <dbReference type="EMBL" id="RUP44618.1"/>
    </source>
</evidence>
<sequence>MCEGMGFQGVEDRPWLWDLPPNNKLYYPLFELDIPFFTQVGHTRPRCPSVPPLRMRAPEPGHPIPYIDEIALAFPQLKIPGNTRTSTSIPPRICRATTRHNLFTSSRRMAGTRSCLDPTFSQLSWKVCMEQVGEMGLEEEIKFCS</sequence>
<dbReference type="AlphaFoldDB" id="A0A433D1B2"/>